<feature type="transmembrane region" description="Helical" evidence="2">
    <location>
        <begin position="135"/>
        <end position="154"/>
    </location>
</feature>
<dbReference type="SMART" id="SM00460">
    <property type="entry name" value="TGc"/>
    <property type="match status" value="1"/>
</dbReference>
<feature type="region of interest" description="Disordered" evidence="1">
    <location>
        <begin position="576"/>
        <end position="609"/>
    </location>
</feature>
<feature type="compositionally biased region" description="Low complexity" evidence="1">
    <location>
        <begin position="587"/>
        <end position="598"/>
    </location>
</feature>
<feature type="transmembrane region" description="Helical" evidence="2">
    <location>
        <begin position="160"/>
        <end position="176"/>
    </location>
</feature>
<evidence type="ECO:0000313" key="4">
    <source>
        <dbReference type="EMBL" id="NGM82859.1"/>
    </source>
</evidence>
<dbReference type="InterPro" id="IPR002931">
    <property type="entry name" value="Transglutaminase-like"/>
</dbReference>
<keyword evidence="2" id="KW-0472">Membrane</keyword>
<feature type="domain" description="Transglutaminase-like" evidence="3">
    <location>
        <begin position="489"/>
        <end position="572"/>
    </location>
</feature>
<reference evidence="4 5" key="1">
    <citation type="submission" date="2020-02" db="EMBL/GenBank/DDBJ databases">
        <authorList>
            <person name="Gao J."/>
            <person name="Sun J."/>
        </authorList>
    </citation>
    <scope>NUCLEOTIDE SEQUENCE [LARGE SCALE GENOMIC DNA]</scope>
    <source>
        <strain evidence="4 5">7124</strain>
    </source>
</reference>
<feature type="transmembrane region" description="Helical" evidence="2">
    <location>
        <begin position="197"/>
        <end position="215"/>
    </location>
</feature>
<feature type="compositionally biased region" description="Polar residues" evidence="1">
    <location>
        <begin position="599"/>
        <end position="609"/>
    </location>
</feature>
<evidence type="ECO:0000256" key="2">
    <source>
        <dbReference type="SAM" id="Phobius"/>
    </source>
</evidence>
<organism evidence="4 5">
    <name type="scientific">Paenibacillus apii</name>
    <dbReference type="NCBI Taxonomy" id="1850370"/>
    <lineage>
        <taxon>Bacteria</taxon>
        <taxon>Bacillati</taxon>
        <taxon>Bacillota</taxon>
        <taxon>Bacilli</taxon>
        <taxon>Bacillales</taxon>
        <taxon>Paenibacillaceae</taxon>
        <taxon>Paenibacillus</taxon>
    </lineage>
</organism>
<evidence type="ECO:0000256" key="1">
    <source>
        <dbReference type="SAM" id="MobiDB-lite"/>
    </source>
</evidence>
<name>A0A6M1PHD9_9BACL</name>
<feature type="region of interest" description="Disordered" evidence="1">
    <location>
        <begin position="236"/>
        <end position="261"/>
    </location>
</feature>
<feature type="transmembrane region" description="Helical" evidence="2">
    <location>
        <begin position="616"/>
        <end position="637"/>
    </location>
</feature>
<comment type="caution">
    <text evidence="4">The sequence shown here is derived from an EMBL/GenBank/DDBJ whole genome shotgun (WGS) entry which is preliminary data.</text>
</comment>
<dbReference type="Pfam" id="PF01841">
    <property type="entry name" value="Transglut_core"/>
    <property type="match status" value="1"/>
</dbReference>
<keyword evidence="2" id="KW-0812">Transmembrane</keyword>
<dbReference type="Gene3D" id="3.10.620.30">
    <property type="match status" value="1"/>
</dbReference>
<feature type="compositionally biased region" description="Low complexity" evidence="1">
    <location>
        <begin position="240"/>
        <end position="261"/>
    </location>
</feature>
<dbReference type="InterPro" id="IPR052901">
    <property type="entry name" value="Bact_TGase-like"/>
</dbReference>
<gene>
    <name evidence="4" type="ORF">G5B47_10580</name>
</gene>
<evidence type="ECO:0000259" key="3">
    <source>
        <dbReference type="SMART" id="SM00460"/>
    </source>
</evidence>
<feature type="transmembrane region" description="Helical" evidence="2">
    <location>
        <begin position="42"/>
        <end position="60"/>
    </location>
</feature>
<dbReference type="PANTHER" id="PTHR42736:SF1">
    <property type="entry name" value="PROTEIN-GLUTAMINE GAMMA-GLUTAMYLTRANSFERASE"/>
    <property type="match status" value="1"/>
</dbReference>
<accession>A0A6M1PHD9</accession>
<dbReference type="SUPFAM" id="SSF54001">
    <property type="entry name" value="Cysteine proteinases"/>
    <property type="match status" value="1"/>
</dbReference>
<dbReference type="PANTHER" id="PTHR42736">
    <property type="entry name" value="PROTEIN-GLUTAMINE GAMMA-GLUTAMYLTRANSFERASE"/>
    <property type="match status" value="1"/>
</dbReference>
<proteinExistence type="predicted"/>
<dbReference type="AlphaFoldDB" id="A0A6M1PHD9"/>
<protein>
    <submittedName>
        <fullName evidence="4">Transglutaminase domain-containing protein</fullName>
    </submittedName>
</protein>
<feature type="transmembrane region" description="Helical" evidence="2">
    <location>
        <begin position="72"/>
        <end position="90"/>
    </location>
</feature>
<evidence type="ECO:0000313" key="5">
    <source>
        <dbReference type="Proteomes" id="UP000480151"/>
    </source>
</evidence>
<dbReference type="EMBL" id="JAAKGU010000004">
    <property type="protein sequence ID" value="NGM82859.1"/>
    <property type="molecule type" value="Genomic_DNA"/>
</dbReference>
<dbReference type="InterPro" id="IPR038765">
    <property type="entry name" value="Papain-like_cys_pep_sf"/>
</dbReference>
<sequence>MKNWWSLLKSSWHHTLSLLWILIIALQWLSFTEPIWLQQTSAAVLISLAVTAAIEILLPFRILYRILLEAAAVLYTVYRTIQYYGLNIPAFPSERLGERLPEVFSQLTPYLWFALVSWALMLSASLLVTTKRRILLFIGMNIAAFAALDSFTPSVMWQEVAWTVFAGLGWLVSNHLKTFQLRYPRSWKYLLDYPLKIAVNIAVIFALVILTGVNAPTVKPTLTDPYTAWREWNGDGAPQSRSAAQGTTGTSGTGSARTASGYSLNDNNLGGGFAFDYSPVMSVTSDSRIYMRGETRNVYSGRGWSDNIRSRQTGLEPAEAGKTLENDYAPATETQEIKYTVRMLSNNRYPVLFGAYSISRIDSIDGQEEAQGLSWRSQDGALVINGNSSAAYPKTYVLTSELPVVPVEELSSKSYSDLYNGKDIPGQFLQLPDNFPERVRSLAQEVTSAAQTPYEKTLLLQQYLQQTFPYTNEPDLSSKKSRDFVESFLFEIREGYCDYYSTALVTMARSLDIPARWVKGYAPGEQAQLPDSLALRQGQVVNNNYTITNADAHSWAEVYFGDYGWIPVEATPGFNAPMLTQSESDPEPAASEPPGGSEQDPQQAAGQNAEASSLSVGAWTVAAAAVIIAGWAAYLLWHRRFDLRFLLQRMRSGRPLTPAEKIVAETERWTAYMRRKGFAREKHETLRESVFRWSGERPGASSALAALLGWFEKAKYSPEVIEDKDWQSVYTEALRLRKNLLRVK</sequence>
<keyword evidence="5" id="KW-1185">Reference proteome</keyword>
<keyword evidence="2" id="KW-1133">Transmembrane helix</keyword>
<dbReference type="RefSeq" id="WP_165097686.1">
    <property type="nucleotide sequence ID" value="NZ_JAAKGU010000004.1"/>
</dbReference>
<dbReference type="Proteomes" id="UP000480151">
    <property type="component" value="Unassembled WGS sequence"/>
</dbReference>
<feature type="transmembrane region" description="Helical" evidence="2">
    <location>
        <begin position="110"/>
        <end position="128"/>
    </location>
</feature>